<proteinExistence type="predicted"/>
<name>A0A378Y106_PAEPO</name>
<evidence type="ECO:0000313" key="2">
    <source>
        <dbReference type="Proteomes" id="UP000254400"/>
    </source>
</evidence>
<dbReference type="Proteomes" id="UP000254400">
    <property type="component" value="Unassembled WGS sequence"/>
</dbReference>
<dbReference type="EMBL" id="UGSC01000001">
    <property type="protein sequence ID" value="SUA70220.1"/>
    <property type="molecule type" value="Genomic_DNA"/>
</dbReference>
<dbReference type="GeneID" id="93346452"/>
<organism evidence="1 2">
    <name type="scientific">Paenibacillus polymyxa</name>
    <name type="common">Bacillus polymyxa</name>
    <dbReference type="NCBI Taxonomy" id="1406"/>
    <lineage>
        <taxon>Bacteria</taxon>
        <taxon>Bacillati</taxon>
        <taxon>Bacillota</taxon>
        <taxon>Bacilli</taxon>
        <taxon>Bacillales</taxon>
        <taxon>Paenibacillaceae</taxon>
        <taxon>Paenibacillus</taxon>
    </lineage>
</organism>
<gene>
    <name evidence="1" type="ORF">NCTC10343_03090</name>
</gene>
<accession>A0A378Y106</accession>
<reference evidence="1 2" key="1">
    <citation type="submission" date="2018-06" db="EMBL/GenBank/DDBJ databases">
        <authorList>
            <consortium name="Pathogen Informatics"/>
            <person name="Doyle S."/>
        </authorList>
    </citation>
    <scope>NUCLEOTIDE SEQUENCE [LARGE SCALE GENOMIC DNA]</scope>
    <source>
        <strain evidence="1 2">NCTC10343</strain>
    </source>
</reference>
<evidence type="ECO:0000313" key="1">
    <source>
        <dbReference type="EMBL" id="SUA70220.1"/>
    </source>
</evidence>
<protein>
    <submittedName>
        <fullName evidence="1">Uncharacterized protein</fullName>
    </submittedName>
</protein>
<dbReference type="RefSeq" id="WP_019687614.1">
    <property type="nucleotide sequence ID" value="NZ_CP036496.1"/>
</dbReference>
<sequence length="85" mass="10103">MKTKISKEIRDSIRKAAKYRHKASHFEIIIEKWLDTNGVGDNDSFRDTYIDSVQLSNNPEEAIERFEELLIEKEISEKIDREYNN</sequence>
<dbReference type="AlphaFoldDB" id="A0A378Y106"/>